<protein>
    <submittedName>
        <fullName evidence="1">Uncharacterized protein</fullName>
    </submittedName>
</protein>
<proteinExistence type="predicted"/>
<gene>
    <name evidence="1" type="ORF">G3M58_50305</name>
</gene>
<dbReference type="EMBL" id="JAAGMN010005216">
    <property type="protein sequence ID" value="NEE14650.1"/>
    <property type="molecule type" value="Genomic_DNA"/>
</dbReference>
<evidence type="ECO:0000313" key="1">
    <source>
        <dbReference type="EMBL" id="NEE14650.1"/>
    </source>
</evidence>
<accession>A0A6G3XAV5</accession>
<sequence length="101" mass="11131">MGYVRKAIEERFTGLIDMTDKARAQEPKQREAFLSRGLAALAVQIEHPCPDRVAALSVFDGEDDRGLDSIAVEVRSPQPRICLVQAKWSEQGKGGFGESEV</sequence>
<name>A0A6G3XAV5_9ACTN</name>
<feature type="non-terminal residue" evidence="1">
    <location>
        <position position="101"/>
    </location>
</feature>
<reference evidence="1" key="1">
    <citation type="submission" date="2020-01" db="EMBL/GenBank/DDBJ databases">
        <title>Insect and environment-associated Actinomycetes.</title>
        <authorList>
            <person name="Currrie C."/>
            <person name="Chevrette M."/>
            <person name="Carlson C."/>
            <person name="Stubbendieck R."/>
            <person name="Wendt-Pienkowski E."/>
        </authorList>
    </citation>
    <scope>NUCLEOTIDE SEQUENCE</scope>
    <source>
        <strain evidence="1">SID7499</strain>
    </source>
</reference>
<organism evidence="1">
    <name type="scientific">Streptomyces sp. SID7499</name>
    <dbReference type="NCBI Taxonomy" id="2706086"/>
    <lineage>
        <taxon>Bacteria</taxon>
        <taxon>Bacillati</taxon>
        <taxon>Actinomycetota</taxon>
        <taxon>Actinomycetes</taxon>
        <taxon>Kitasatosporales</taxon>
        <taxon>Streptomycetaceae</taxon>
        <taxon>Streptomyces</taxon>
    </lineage>
</organism>
<dbReference type="AlphaFoldDB" id="A0A6G3XAV5"/>
<comment type="caution">
    <text evidence="1">The sequence shown here is derived from an EMBL/GenBank/DDBJ whole genome shotgun (WGS) entry which is preliminary data.</text>
</comment>